<sequence length="85" mass="9770">MWKKRGKQIMTGIMIAVALLLQSIFHIAEWLFHKAFLIISFIPNMALEVASFAWSIIASIGIIILWSIAKLWNKFFSKDSSSDRK</sequence>
<reference evidence="2 3" key="1">
    <citation type="submission" date="2024-01" db="EMBL/GenBank/DDBJ databases">
        <title>Seven novel Bacillus-like species.</title>
        <authorList>
            <person name="Liu G."/>
        </authorList>
    </citation>
    <scope>NUCLEOTIDE SEQUENCE [LARGE SCALE GENOMIC DNA]</scope>
    <source>
        <strain evidence="2 3">FJAT-53711</strain>
    </source>
</reference>
<dbReference type="Proteomes" id="UP001367922">
    <property type="component" value="Unassembled WGS sequence"/>
</dbReference>
<keyword evidence="1" id="KW-0472">Membrane</keyword>
<evidence type="ECO:0000256" key="1">
    <source>
        <dbReference type="SAM" id="Phobius"/>
    </source>
</evidence>
<keyword evidence="1" id="KW-0812">Transmembrane</keyword>
<organism evidence="2 3">
    <name type="scientific">Bacillus yunxiaonensis</name>
    <dbReference type="NCBI Taxonomy" id="3127665"/>
    <lineage>
        <taxon>Bacteria</taxon>
        <taxon>Bacillati</taxon>
        <taxon>Bacillota</taxon>
        <taxon>Bacilli</taxon>
        <taxon>Bacillales</taxon>
        <taxon>Bacillaceae</taxon>
        <taxon>Bacillus</taxon>
    </lineage>
</organism>
<protein>
    <submittedName>
        <fullName evidence="2">DUF3975 family protein</fullName>
    </submittedName>
</protein>
<gene>
    <name evidence="2" type="ORF">WAX78_07200</name>
</gene>
<evidence type="ECO:0000313" key="3">
    <source>
        <dbReference type="Proteomes" id="UP001367922"/>
    </source>
</evidence>
<dbReference type="RefSeq" id="WP_336481626.1">
    <property type="nucleotide sequence ID" value="NZ_JBAWSV010000002.1"/>
</dbReference>
<dbReference type="InterPro" id="IPR025015">
    <property type="entry name" value="DUF3975"/>
</dbReference>
<dbReference type="EMBL" id="JBAWSV010000002">
    <property type="protein sequence ID" value="MEI4829238.1"/>
    <property type="molecule type" value="Genomic_DNA"/>
</dbReference>
<keyword evidence="1" id="KW-1133">Transmembrane helix</keyword>
<evidence type="ECO:0000313" key="2">
    <source>
        <dbReference type="EMBL" id="MEI4829238.1"/>
    </source>
</evidence>
<feature type="transmembrane region" description="Helical" evidence="1">
    <location>
        <begin position="52"/>
        <end position="72"/>
    </location>
</feature>
<accession>A0ABU8FTH2</accession>
<keyword evidence="3" id="KW-1185">Reference proteome</keyword>
<name>A0ABU8FTH2_9BACI</name>
<feature type="transmembrane region" description="Helical" evidence="1">
    <location>
        <begin position="12"/>
        <end position="32"/>
    </location>
</feature>
<dbReference type="Pfam" id="PF13126">
    <property type="entry name" value="DUF3975"/>
    <property type="match status" value="1"/>
</dbReference>
<proteinExistence type="predicted"/>
<comment type="caution">
    <text evidence="2">The sequence shown here is derived from an EMBL/GenBank/DDBJ whole genome shotgun (WGS) entry which is preliminary data.</text>
</comment>